<dbReference type="SUPFAM" id="SSF46589">
    <property type="entry name" value="tRNA-binding arm"/>
    <property type="match status" value="1"/>
</dbReference>
<accession>A0A3D3REH7</accession>
<sequence length="282" mass="31986">VNLEGYTPAPLSESDLTMEDRWILSRLSTVAEEMTTVLSRYQIDVATRAIRDFTWNEFCDWYLEMIKPRLWDEEQKPAAQRVLVGVLDALLRLLQPFVPFITEELWQRLNEIAPERGLFTPKKGAESIMIAAWPEPPKDWQDPQLEKRFERLQEMIVAVRNIRAVYKISPAVPLQLFLRCESSVADDMQNVAGQFDNLAKTLLESAGADVQRPSGSATFSLNDVDGFIALEGIIDLEAELERLRGEAEKLEKHITASEKKLANKNFVDRAPADVVAGVQETL</sequence>
<dbReference type="InterPro" id="IPR002303">
    <property type="entry name" value="Valyl-tRNA_ligase"/>
</dbReference>
<reference evidence="12 13" key="1">
    <citation type="journal article" date="2018" name="Nat. Biotechnol.">
        <title>A standardized bacterial taxonomy based on genome phylogeny substantially revises the tree of life.</title>
        <authorList>
            <person name="Parks D.H."/>
            <person name="Chuvochina M."/>
            <person name="Waite D.W."/>
            <person name="Rinke C."/>
            <person name="Skarshewski A."/>
            <person name="Chaumeil P.A."/>
            <person name="Hugenholtz P."/>
        </authorList>
    </citation>
    <scope>NUCLEOTIDE SEQUENCE [LARGE SCALE GENOMIC DNA]</scope>
    <source>
        <strain evidence="12">UBA9375</strain>
    </source>
</reference>
<keyword evidence="2 12" id="KW-0436">Ligase</keyword>
<comment type="catalytic activity">
    <reaction evidence="8">
        <text>tRNA(Val) + L-valine + ATP = L-valyl-tRNA(Val) + AMP + diphosphate</text>
        <dbReference type="Rhea" id="RHEA:10704"/>
        <dbReference type="Rhea" id="RHEA-COMP:9672"/>
        <dbReference type="Rhea" id="RHEA-COMP:9708"/>
        <dbReference type="ChEBI" id="CHEBI:30616"/>
        <dbReference type="ChEBI" id="CHEBI:33019"/>
        <dbReference type="ChEBI" id="CHEBI:57762"/>
        <dbReference type="ChEBI" id="CHEBI:78442"/>
        <dbReference type="ChEBI" id="CHEBI:78537"/>
        <dbReference type="ChEBI" id="CHEBI:456215"/>
        <dbReference type="EC" id="6.1.1.9"/>
    </reaction>
</comment>
<gene>
    <name evidence="12" type="ORF">DIT97_24385</name>
</gene>
<name>A0A3D3REH7_9PLAN</name>
<dbReference type="CDD" id="cd07962">
    <property type="entry name" value="Anticodon_Ia_Val"/>
    <property type="match status" value="1"/>
</dbReference>
<evidence type="ECO:0000313" key="13">
    <source>
        <dbReference type="Proteomes" id="UP000263642"/>
    </source>
</evidence>
<feature type="coiled-coil region" evidence="9">
    <location>
        <begin position="233"/>
        <end position="260"/>
    </location>
</feature>
<feature type="non-terminal residue" evidence="12">
    <location>
        <position position="1"/>
    </location>
</feature>
<keyword evidence="4" id="KW-0067">ATP-binding</keyword>
<protein>
    <recommendedName>
        <fullName evidence="1">valine--tRNA ligase</fullName>
        <ecNumber evidence="1">6.1.1.9</ecNumber>
    </recommendedName>
    <alternativeName>
        <fullName evidence="7">Valyl-tRNA synthetase</fullName>
    </alternativeName>
</protein>
<evidence type="ECO:0000256" key="8">
    <source>
        <dbReference type="ARBA" id="ARBA00047552"/>
    </source>
</evidence>
<dbReference type="EC" id="6.1.1.9" evidence="1"/>
<dbReference type="SUPFAM" id="SSF47323">
    <property type="entry name" value="Anticodon-binding domain of a subclass of class I aminoacyl-tRNA synthetases"/>
    <property type="match status" value="1"/>
</dbReference>
<evidence type="ECO:0000259" key="10">
    <source>
        <dbReference type="Pfam" id="PF08264"/>
    </source>
</evidence>
<evidence type="ECO:0000256" key="1">
    <source>
        <dbReference type="ARBA" id="ARBA00013169"/>
    </source>
</evidence>
<keyword evidence="3" id="KW-0547">Nucleotide-binding</keyword>
<proteinExistence type="predicted"/>
<evidence type="ECO:0000256" key="9">
    <source>
        <dbReference type="SAM" id="Coils"/>
    </source>
</evidence>
<dbReference type="Pfam" id="PF10458">
    <property type="entry name" value="Val_tRNA-synt_C"/>
    <property type="match status" value="1"/>
</dbReference>
<comment type="caution">
    <text evidence="12">The sequence shown here is derived from an EMBL/GenBank/DDBJ whole genome shotgun (WGS) entry which is preliminary data.</text>
</comment>
<dbReference type="InterPro" id="IPR013155">
    <property type="entry name" value="M/V/L/I-tRNA-synth_anticd-bd"/>
</dbReference>
<dbReference type="InterPro" id="IPR019499">
    <property type="entry name" value="Val-tRNA_synth_tRNA-bd"/>
</dbReference>
<keyword evidence="6" id="KW-0030">Aminoacyl-tRNA synthetase</keyword>
<dbReference type="GO" id="GO:0005524">
    <property type="term" value="F:ATP binding"/>
    <property type="evidence" value="ECO:0007669"/>
    <property type="project" value="UniProtKB-KW"/>
</dbReference>
<dbReference type="InterPro" id="IPR009080">
    <property type="entry name" value="tRNAsynth_Ia_anticodon-bd"/>
</dbReference>
<evidence type="ECO:0000256" key="7">
    <source>
        <dbReference type="ARBA" id="ARBA00029936"/>
    </source>
</evidence>
<dbReference type="AlphaFoldDB" id="A0A3D3REH7"/>
<keyword evidence="9" id="KW-0175">Coiled coil</keyword>
<organism evidence="12 13">
    <name type="scientific">Gimesia maris</name>
    <dbReference type="NCBI Taxonomy" id="122"/>
    <lineage>
        <taxon>Bacteria</taxon>
        <taxon>Pseudomonadati</taxon>
        <taxon>Planctomycetota</taxon>
        <taxon>Planctomycetia</taxon>
        <taxon>Planctomycetales</taxon>
        <taxon>Planctomycetaceae</taxon>
        <taxon>Gimesia</taxon>
    </lineage>
</organism>
<feature type="domain" description="Methionyl/Valyl/Leucyl/Isoleucyl-tRNA synthetase anticodon-binding" evidence="10">
    <location>
        <begin position="20"/>
        <end position="176"/>
    </location>
</feature>
<dbReference type="GO" id="GO:0004832">
    <property type="term" value="F:valine-tRNA ligase activity"/>
    <property type="evidence" value="ECO:0007669"/>
    <property type="project" value="UniProtKB-EC"/>
</dbReference>
<dbReference type="InterPro" id="IPR037118">
    <property type="entry name" value="Val-tRNA_synth_C_sf"/>
</dbReference>
<feature type="domain" description="Valyl-tRNA synthetase tRNA-binding arm" evidence="11">
    <location>
        <begin position="235"/>
        <end position="279"/>
    </location>
</feature>
<dbReference type="Proteomes" id="UP000263642">
    <property type="component" value="Unassembled WGS sequence"/>
</dbReference>
<evidence type="ECO:0000256" key="5">
    <source>
        <dbReference type="ARBA" id="ARBA00022917"/>
    </source>
</evidence>
<dbReference type="InterPro" id="IPR010978">
    <property type="entry name" value="tRNA-bd_arm"/>
</dbReference>
<evidence type="ECO:0000256" key="2">
    <source>
        <dbReference type="ARBA" id="ARBA00022598"/>
    </source>
</evidence>
<feature type="non-terminal residue" evidence="12">
    <location>
        <position position="282"/>
    </location>
</feature>
<evidence type="ECO:0000256" key="4">
    <source>
        <dbReference type="ARBA" id="ARBA00022840"/>
    </source>
</evidence>
<dbReference type="Pfam" id="PF08264">
    <property type="entry name" value="Anticodon_1"/>
    <property type="match status" value="1"/>
</dbReference>
<dbReference type="PANTHER" id="PTHR11946:SF93">
    <property type="entry name" value="VALINE--TRNA LIGASE, CHLOROPLASTIC_MITOCHONDRIAL 2"/>
    <property type="match status" value="1"/>
</dbReference>
<dbReference type="GO" id="GO:0005829">
    <property type="term" value="C:cytosol"/>
    <property type="evidence" value="ECO:0007669"/>
    <property type="project" value="TreeGrafter"/>
</dbReference>
<evidence type="ECO:0000259" key="11">
    <source>
        <dbReference type="Pfam" id="PF10458"/>
    </source>
</evidence>
<evidence type="ECO:0000256" key="6">
    <source>
        <dbReference type="ARBA" id="ARBA00023146"/>
    </source>
</evidence>
<dbReference type="GO" id="GO:0006438">
    <property type="term" value="P:valyl-tRNA aminoacylation"/>
    <property type="evidence" value="ECO:0007669"/>
    <property type="project" value="InterPro"/>
</dbReference>
<evidence type="ECO:0000313" key="12">
    <source>
        <dbReference type="EMBL" id="HCO26010.1"/>
    </source>
</evidence>
<keyword evidence="5" id="KW-0648">Protein biosynthesis</keyword>
<dbReference type="InterPro" id="IPR033705">
    <property type="entry name" value="Anticodon_Ia_Val"/>
</dbReference>
<evidence type="ECO:0000256" key="3">
    <source>
        <dbReference type="ARBA" id="ARBA00022741"/>
    </source>
</evidence>
<dbReference type="Gene3D" id="1.10.730.10">
    <property type="entry name" value="Isoleucyl-tRNA Synthetase, Domain 1"/>
    <property type="match status" value="1"/>
</dbReference>
<dbReference type="Gene3D" id="1.10.287.380">
    <property type="entry name" value="Valyl-tRNA synthetase, C-terminal domain"/>
    <property type="match status" value="1"/>
</dbReference>
<dbReference type="EMBL" id="DQAY01000147">
    <property type="protein sequence ID" value="HCO26010.1"/>
    <property type="molecule type" value="Genomic_DNA"/>
</dbReference>
<dbReference type="PANTHER" id="PTHR11946">
    <property type="entry name" value="VALYL-TRNA SYNTHETASES"/>
    <property type="match status" value="1"/>
</dbReference>